<evidence type="ECO:0000259" key="7">
    <source>
        <dbReference type="Pfam" id="PF00892"/>
    </source>
</evidence>
<evidence type="ECO:0000313" key="9">
    <source>
        <dbReference type="Proteomes" id="UP000252182"/>
    </source>
</evidence>
<dbReference type="PANTHER" id="PTHR32322:SF2">
    <property type="entry name" value="EAMA DOMAIN-CONTAINING PROTEIN"/>
    <property type="match status" value="1"/>
</dbReference>
<sequence>MSRSALVKFMSLAAIWGCSFLFMRIIAPVVGGFWTAEMRLAIGALTLLTLMQVRHLPLNTHHWRHYMVTGFLNCALPFTLFGLAGRVLPAGYSAVLNSTVPLWVSVFGIWLLKDPITPQGFIALLLGITGVALVAQPSGDIVWSHAFVSGVLACTVASMVYALSAIYTKTRAVGVSPQAMATMSQLFGAAMLLPVACFASPEIGDITMPVVISTLLLGIMCSGIAFWLFYQLINEIGPLMVSGVTFFVPLFGMLWGWLILNEHLGWNVFGGCALIIAGAFLLYLNNLKAQKVKHEQLL</sequence>
<evidence type="ECO:0000256" key="4">
    <source>
        <dbReference type="ARBA" id="ARBA00022989"/>
    </source>
</evidence>
<keyword evidence="3 6" id="KW-0812">Transmembrane</keyword>
<feature type="transmembrane region" description="Helical" evidence="6">
    <location>
        <begin position="7"/>
        <end position="27"/>
    </location>
</feature>
<dbReference type="InterPro" id="IPR050638">
    <property type="entry name" value="AA-Vitamin_Transporters"/>
</dbReference>
<dbReference type="PANTHER" id="PTHR32322">
    <property type="entry name" value="INNER MEMBRANE TRANSPORTER"/>
    <property type="match status" value="1"/>
</dbReference>
<evidence type="ECO:0000256" key="6">
    <source>
        <dbReference type="SAM" id="Phobius"/>
    </source>
</evidence>
<dbReference type="InterPro" id="IPR037185">
    <property type="entry name" value="EmrE-like"/>
</dbReference>
<dbReference type="EMBL" id="CP031124">
    <property type="protein sequence ID" value="AXF84528.1"/>
    <property type="molecule type" value="Genomic_DNA"/>
</dbReference>
<name>A0A345D840_9BURK</name>
<evidence type="ECO:0000256" key="3">
    <source>
        <dbReference type="ARBA" id="ARBA00022692"/>
    </source>
</evidence>
<feature type="transmembrane region" description="Helical" evidence="6">
    <location>
        <begin position="236"/>
        <end position="258"/>
    </location>
</feature>
<evidence type="ECO:0000313" key="8">
    <source>
        <dbReference type="EMBL" id="AXF84528.1"/>
    </source>
</evidence>
<comment type="similarity">
    <text evidence="2">Belongs to the EamA transporter family.</text>
</comment>
<protein>
    <submittedName>
        <fullName evidence="8">Putative cystine transporter YijE</fullName>
    </submittedName>
</protein>
<reference evidence="9" key="1">
    <citation type="submission" date="2018-07" db="EMBL/GenBank/DDBJ databases">
        <authorList>
            <person name="Kim H."/>
        </authorList>
    </citation>
    <scope>NUCLEOTIDE SEQUENCE [LARGE SCALE GENOMIC DNA]</scope>
    <source>
        <strain evidence="9">F02</strain>
    </source>
</reference>
<feature type="transmembrane region" description="Helical" evidence="6">
    <location>
        <begin position="119"/>
        <end position="136"/>
    </location>
</feature>
<accession>A0A345D840</accession>
<evidence type="ECO:0000256" key="2">
    <source>
        <dbReference type="ARBA" id="ARBA00007362"/>
    </source>
</evidence>
<feature type="domain" description="EamA" evidence="7">
    <location>
        <begin position="149"/>
        <end position="283"/>
    </location>
</feature>
<proteinExistence type="inferred from homology"/>
<evidence type="ECO:0000256" key="5">
    <source>
        <dbReference type="ARBA" id="ARBA00023136"/>
    </source>
</evidence>
<dbReference type="RefSeq" id="WP_114561817.1">
    <property type="nucleotide sequence ID" value="NZ_CP031124.1"/>
</dbReference>
<feature type="transmembrane region" description="Helical" evidence="6">
    <location>
        <begin position="142"/>
        <end position="167"/>
    </location>
</feature>
<feature type="transmembrane region" description="Helical" evidence="6">
    <location>
        <begin position="264"/>
        <end position="284"/>
    </location>
</feature>
<dbReference type="OrthoDB" id="9810556at2"/>
<feature type="transmembrane region" description="Helical" evidence="6">
    <location>
        <begin position="207"/>
        <end position="229"/>
    </location>
</feature>
<dbReference type="Proteomes" id="UP000252182">
    <property type="component" value="Chromosome"/>
</dbReference>
<dbReference type="Gene3D" id="1.10.3730.20">
    <property type="match status" value="1"/>
</dbReference>
<feature type="transmembrane region" description="Helical" evidence="6">
    <location>
        <begin position="90"/>
        <end position="112"/>
    </location>
</feature>
<keyword evidence="9" id="KW-1185">Reference proteome</keyword>
<dbReference type="Pfam" id="PF00892">
    <property type="entry name" value="EamA"/>
    <property type="match status" value="2"/>
</dbReference>
<dbReference type="KEGG" id="hyf:DTO96_100237"/>
<feature type="domain" description="EamA" evidence="7">
    <location>
        <begin position="8"/>
        <end position="134"/>
    </location>
</feature>
<comment type="subcellular location">
    <subcellularLocation>
        <location evidence="1">Membrane</location>
        <topology evidence="1">Multi-pass membrane protein</topology>
    </subcellularLocation>
</comment>
<evidence type="ECO:0000256" key="1">
    <source>
        <dbReference type="ARBA" id="ARBA00004141"/>
    </source>
</evidence>
<gene>
    <name evidence="8" type="primary">yijE</name>
    <name evidence="8" type="ORF">DTO96_100237</name>
</gene>
<keyword evidence="5 6" id="KW-0472">Membrane</keyword>
<dbReference type="InterPro" id="IPR000620">
    <property type="entry name" value="EamA_dom"/>
</dbReference>
<dbReference type="GO" id="GO:0016020">
    <property type="term" value="C:membrane"/>
    <property type="evidence" value="ECO:0007669"/>
    <property type="project" value="UniProtKB-SubCell"/>
</dbReference>
<keyword evidence="4 6" id="KW-1133">Transmembrane helix</keyword>
<feature type="transmembrane region" description="Helical" evidence="6">
    <location>
        <begin position="65"/>
        <end position="84"/>
    </location>
</feature>
<dbReference type="AlphaFoldDB" id="A0A345D840"/>
<dbReference type="SUPFAM" id="SSF103481">
    <property type="entry name" value="Multidrug resistance efflux transporter EmrE"/>
    <property type="match status" value="2"/>
</dbReference>
<organism evidence="8 9">
    <name type="scientific">Ephemeroptericola cinctiostellae</name>
    <dbReference type="NCBI Taxonomy" id="2268024"/>
    <lineage>
        <taxon>Bacteria</taxon>
        <taxon>Pseudomonadati</taxon>
        <taxon>Pseudomonadota</taxon>
        <taxon>Betaproteobacteria</taxon>
        <taxon>Burkholderiales</taxon>
        <taxon>Burkholderiaceae</taxon>
        <taxon>Ephemeroptericola</taxon>
    </lineage>
</organism>